<dbReference type="AlphaFoldDB" id="A0A1B1A3I3"/>
<dbReference type="GeneID" id="28250193"/>
<dbReference type="KEGG" id="rmb:K529_010135"/>
<evidence type="ECO:0000256" key="1">
    <source>
        <dbReference type="SAM" id="MobiDB-lite"/>
    </source>
</evidence>
<dbReference type="STRING" id="1265309.K529_010135"/>
<evidence type="ECO:0000313" key="2">
    <source>
        <dbReference type="EMBL" id="ANP41121.1"/>
    </source>
</evidence>
<dbReference type="EMBL" id="CP015230">
    <property type="protein sequence ID" value="ANP41121.1"/>
    <property type="molecule type" value="Genomic_DNA"/>
</dbReference>
<evidence type="ECO:0000313" key="3">
    <source>
        <dbReference type="Proteomes" id="UP000013243"/>
    </source>
</evidence>
<accession>A0A1B1A3I3</accession>
<sequence length="191" mass="19932">MQNYEYKVVPAPNRGKKARGVKTPEARFANGIEGVLNEMAAQGWEFQRAEMLPSEERSGLTGTKTTWRNLLVFRRALNGGGHIVPTSETAAEPVLATSAAPEAAAAAATSEPEAELIAETPRVSAPEAQHAPEPAPLTAIAGDPEAPPEAIPVPGPGARRMVADDGVEELSPVSGLTAALKARASRGKPQD</sequence>
<reference evidence="2 3" key="1">
    <citation type="journal article" date="2016" name="ISME J.">
        <title>Global occurrence and heterogeneity of the Roseobacter-clade species Ruegeria mobilis.</title>
        <authorList>
            <person name="Sonnenschein E."/>
            <person name="Gram L."/>
        </authorList>
    </citation>
    <scope>NUCLEOTIDE SEQUENCE [LARGE SCALE GENOMIC DNA]</scope>
    <source>
        <strain evidence="2 3">F1926</strain>
    </source>
</reference>
<feature type="compositionally biased region" description="Pro residues" evidence="1">
    <location>
        <begin position="145"/>
        <end position="155"/>
    </location>
</feature>
<dbReference type="OrthoDB" id="7658888at2"/>
<dbReference type="Proteomes" id="UP000013243">
    <property type="component" value="Chromosome"/>
</dbReference>
<feature type="region of interest" description="Disordered" evidence="1">
    <location>
        <begin position="126"/>
        <end position="191"/>
    </location>
</feature>
<protein>
    <recommendedName>
        <fullName evidence="4">DUF4177 domain-containing protein</fullName>
    </recommendedName>
</protein>
<gene>
    <name evidence="2" type="ORF">K529_010135</name>
</gene>
<organism evidence="2 3">
    <name type="scientific">Tritonibacter mobilis F1926</name>
    <dbReference type="NCBI Taxonomy" id="1265309"/>
    <lineage>
        <taxon>Bacteria</taxon>
        <taxon>Pseudomonadati</taxon>
        <taxon>Pseudomonadota</taxon>
        <taxon>Alphaproteobacteria</taxon>
        <taxon>Rhodobacterales</taxon>
        <taxon>Paracoccaceae</taxon>
        <taxon>Tritonibacter</taxon>
    </lineage>
</organism>
<proteinExistence type="predicted"/>
<dbReference type="RefSeq" id="WP_005614493.1">
    <property type="nucleotide sequence ID" value="NZ_CP015230.1"/>
</dbReference>
<name>A0A1B1A3I3_9RHOB</name>
<evidence type="ECO:0008006" key="4">
    <source>
        <dbReference type="Google" id="ProtNLM"/>
    </source>
</evidence>